<dbReference type="Proteomes" id="UP000475037">
    <property type="component" value="Unassembled WGS sequence"/>
</dbReference>
<comment type="caution">
    <text evidence="6">The sequence shown here is derived from an EMBL/GenBank/DDBJ whole genome shotgun (WGS) entry which is preliminary data.</text>
</comment>
<dbReference type="GO" id="GO:0061844">
    <property type="term" value="P:antimicrobial humoral immune response mediated by antimicrobial peptide"/>
    <property type="evidence" value="ECO:0007669"/>
    <property type="project" value="TreeGrafter"/>
</dbReference>
<dbReference type="AlphaFoldDB" id="A0A6G1A7W5"/>
<feature type="domain" description="Chemokine interleukin-8-like" evidence="5">
    <location>
        <begin position="1"/>
        <end position="59"/>
    </location>
</feature>
<dbReference type="GO" id="GO:0005615">
    <property type="term" value="C:extracellular space"/>
    <property type="evidence" value="ECO:0007669"/>
    <property type="project" value="UniProtKB-KW"/>
</dbReference>
<keyword evidence="2" id="KW-0145">Chemotaxis</keyword>
<dbReference type="FunFam" id="2.40.50.40:FF:000002">
    <property type="entry name" value="C-C motif chemokine"/>
    <property type="match status" value="1"/>
</dbReference>
<proteinExistence type="inferred from homology"/>
<name>A0A6G1A7W5_CROCR</name>
<reference evidence="6 7" key="1">
    <citation type="submission" date="2019-11" db="EMBL/GenBank/DDBJ databases">
        <authorList>
            <person name="Yang C."/>
            <person name="Li F."/>
        </authorList>
    </citation>
    <scope>NUCLEOTIDE SEQUENCE [LARGE SCALE GENOMIC DNA]</scope>
    <source>
        <strain evidence="6">KB4526</strain>
        <tissue evidence="6">Muscle</tissue>
    </source>
</reference>
<dbReference type="SMART" id="SM00199">
    <property type="entry name" value="SCY"/>
    <property type="match status" value="1"/>
</dbReference>
<dbReference type="GO" id="GO:0008009">
    <property type="term" value="F:chemokine activity"/>
    <property type="evidence" value="ECO:0007669"/>
    <property type="project" value="InterPro"/>
</dbReference>
<dbReference type="PANTHER" id="PTHR12015:SF180">
    <property type="entry name" value="C-C MOTIF CHEMOKINE"/>
    <property type="match status" value="1"/>
</dbReference>
<dbReference type="InterPro" id="IPR001811">
    <property type="entry name" value="Chemokine_IL8-like_dom"/>
</dbReference>
<evidence type="ECO:0000313" key="7">
    <source>
        <dbReference type="Proteomes" id="UP000475037"/>
    </source>
</evidence>
<evidence type="ECO:0000313" key="6">
    <source>
        <dbReference type="EMBL" id="KAF0871263.1"/>
    </source>
</evidence>
<evidence type="ECO:0000259" key="5">
    <source>
        <dbReference type="SMART" id="SM00199"/>
    </source>
</evidence>
<dbReference type="PANTHER" id="PTHR12015">
    <property type="entry name" value="SMALL INDUCIBLE CYTOKINE A"/>
    <property type="match status" value="1"/>
</dbReference>
<dbReference type="Gene3D" id="2.40.50.40">
    <property type="match status" value="1"/>
</dbReference>
<evidence type="ECO:0000256" key="4">
    <source>
        <dbReference type="ARBA" id="ARBA00023198"/>
    </source>
</evidence>
<dbReference type="InterPro" id="IPR036048">
    <property type="entry name" value="Interleukin_8-like_sf"/>
</dbReference>
<keyword evidence="4" id="KW-0395">Inflammatory response</keyword>
<dbReference type="GO" id="GO:0048020">
    <property type="term" value="F:CCR chemokine receptor binding"/>
    <property type="evidence" value="ECO:0007669"/>
    <property type="project" value="TreeGrafter"/>
</dbReference>
<comment type="similarity">
    <text evidence="1">Belongs to the intercrine beta (chemokine CC) family.</text>
</comment>
<dbReference type="Pfam" id="PF00048">
    <property type="entry name" value="IL8"/>
    <property type="match status" value="1"/>
</dbReference>
<dbReference type="GO" id="GO:0030335">
    <property type="term" value="P:positive regulation of cell migration"/>
    <property type="evidence" value="ECO:0007669"/>
    <property type="project" value="TreeGrafter"/>
</dbReference>
<dbReference type="GO" id="GO:0006954">
    <property type="term" value="P:inflammatory response"/>
    <property type="evidence" value="ECO:0007669"/>
    <property type="project" value="UniProtKB-KW"/>
</dbReference>
<evidence type="ECO:0000256" key="2">
    <source>
        <dbReference type="ARBA" id="ARBA00022500"/>
    </source>
</evidence>
<dbReference type="EMBL" id="VOAJ01024660">
    <property type="protein sequence ID" value="KAF0871263.1"/>
    <property type="molecule type" value="Genomic_DNA"/>
</dbReference>
<accession>A0A6G1A7W5</accession>
<evidence type="ECO:0000256" key="3">
    <source>
        <dbReference type="ARBA" id="ARBA00022514"/>
    </source>
</evidence>
<sequence>PTACCFSYISWKVPLHFVKDYYRTYDQCPSPGIVLHTRKGRQVCTNPNDAWVQEYIRYLDNSK</sequence>
<organism evidence="6 7">
    <name type="scientific">Crocuta crocuta</name>
    <name type="common">Spotted hyena</name>
    <dbReference type="NCBI Taxonomy" id="9678"/>
    <lineage>
        <taxon>Eukaryota</taxon>
        <taxon>Metazoa</taxon>
        <taxon>Chordata</taxon>
        <taxon>Craniata</taxon>
        <taxon>Vertebrata</taxon>
        <taxon>Euteleostomi</taxon>
        <taxon>Mammalia</taxon>
        <taxon>Eutheria</taxon>
        <taxon>Laurasiatheria</taxon>
        <taxon>Carnivora</taxon>
        <taxon>Feliformia</taxon>
        <taxon>Hyaenidae</taxon>
        <taxon>Crocuta</taxon>
    </lineage>
</organism>
<protein>
    <submittedName>
        <fullName evidence="6">CCL4 protein</fullName>
    </submittedName>
</protein>
<dbReference type="SUPFAM" id="SSF54117">
    <property type="entry name" value="Interleukin 8-like chemokines"/>
    <property type="match status" value="1"/>
</dbReference>
<evidence type="ECO:0000256" key="1">
    <source>
        <dbReference type="ARBA" id="ARBA00010868"/>
    </source>
</evidence>
<keyword evidence="7" id="KW-1185">Reference proteome</keyword>
<dbReference type="InterPro" id="IPR039809">
    <property type="entry name" value="Chemokine_b/g/d"/>
</dbReference>
<feature type="non-terminal residue" evidence="6">
    <location>
        <position position="1"/>
    </location>
</feature>
<dbReference type="GO" id="GO:0070098">
    <property type="term" value="P:chemokine-mediated signaling pathway"/>
    <property type="evidence" value="ECO:0007669"/>
    <property type="project" value="TreeGrafter"/>
</dbReference>
<gene>
    <name evidence="6" type="primary">Ccl4_1</name>
    <name evidence="6" type="ORF">FOF47_R17279</name>
</gene>
<feature type="non-terminal residue" evidence="6">
    <location>
        <position position="63"/>
    </location>
</feature>
<dbReference type="CDD" id="cd00272">
    <property type="entry name" value="Chemokine_CC"/>
    <property type="match status" value="1"/>
</dbReference>
<keyword evidence="3" id="KW-0202">Cytokine</keyword>